<comment type="caution">
    <text evidence="1">The sequence shown here is derived from an EMBL/GenBank/DDBJ whole genome shotgun (WGS) entry which is preliminary data.</text>
</comment>
<dbReference type="Proteomes" id="UP000693970">
    <property type="component" value="Unassembled WGS sequence"/>
</dbReference>
<dbReference type="AlphaFoldDB" id="A0A9K3KKZ1"/>
<reference evidence="1" key="2">
    <citation type="submission" date="2021-04" db="EMBL/GenBank/DDBJ databases">
        <authorList>
            <person name="Podell S."/>
        </authorList>
    </citation>
    <scope>NUCLEOTIDE SEQUENCE</scope>
    <source>
        <strain evidence="1">Hildebrandi</strain>
    </source>
</reference>
<proteinExistence type="predicted"/>
<name>A0A9K3KKZ1_9STRA</name>
<sequence>MSFDIAHSIVPKADGDRCDRCMDLLVQRDEYFEAFLRAGDDSKMAECYKTVIQAIDYELGRLNYEVSSPSASKTSFVSSCSIYTVSRNFDSKTVRTNQQILETPVVYRRDTCPRSDSVMFSSTVKKEEVPLTQMLTMASRQEKSPSAFNRHIDDGALVAVQSSPTRRRSSVASLRMYSETGSTASENDTSSVVSIAALHSGRPGPHYHENFGDDDKENYDELSVSSIPSLC</sequence>
<evidence type="ECO:0000313" key="1">
    <source>
        <dbReference type="EMBL" id="KAG7345590.1"/>
    </source>
</evidence>
<dbReference type="EMBL" id="JAGRRH010000022">
    <property type="protein sequence ID" value="KAG7345590.1"/>
    <property type="molecule type" value="Genomic_DNA"/>
</dbReference>
<gene>
    <name evidence="1" type="ORF">IV203_033121</name>
</gene>
<organism evidence="1 2">
    <name type="scientific">Nitzschia inconspicua</name>
    <dbReference type="NCBI Taxonomy" id="303405"/>
    <lineage>
        <taxon>Eukaryota</taxon>
        <taxon>Sar</taxon>
        <taxon>Stramenopiles</taxon>
        <taxon>Ochrophyta</taxon>
        <taxon>Bacillariophyta</taxon>
        <taxon>Bacillariophyceae</taxon>
        <taxon>Bacillariophycidae</taxon>
        <taxon>Bacillariales</taxon>
        <taxon>Bacillariaceae</taxon>
        <taxon>Nitzschia</taxon>
    </lineage>
</organism>
<accession>A0A9K3KKZ1</accession>
<protein>
    <submittedName>
        <fullName evidence="1">Uncharacterized protein</fullName>
    </submittedName>
</protein>
<reference evidence="1" key="1">
    <citation type="journal article" date="2021" name="Sci. Rep.">
        <title>Diploid genomic architecture of Nitzschia inconspicua, an elite biomass production diatom.</title>
        <authorList>
            <person name="Oliver A."/>
            <person name="Podell S."/>
            <person name="Pinowska A."/>
            <person name="Traller J.C."/>
            <person name="Smith S.R."/>
            <person name="McClure R."/>
            <person name="Beliaev A."/>
            <person name="Bohutskyi P."/>
            <person name="Hill E.A."/>
            <person name="Rabines A."/>
            <person name="Zheng H."/>
            <person name="Allen L.Z."/>
            <person name="Kuo A."/>
            <person name="Grigoriev I.V."/>
            <person name="Allen A.E."/>
            <person name="Hazlebeck D."/>
            <person name="Allen E.E."/>
        </authorList>
    </citation>
    <scope>NUCLEOTIDE SEQUENCE</scope>
    <source>
        <strain evidence="1">Hildebrandi</strain>
    </source>
</reference>
<evidence type="ECO:0000313" key="2">
    <source>
        <dbReference type="Proteomes" id="UP000693970"/>
    </source>
</evidence>
<keyword evidence="2" id="KW-1185">Reference proteome</keyword>